<dbReference type="Proteomes" id="UP000597459">
    <property type="component" value="Unassembled WGS sequence"/>
</dbReference>
<evidence type="ECO:0000313" key="1">
    <source>
        <dbReference type="EMBL" id="NHO52427.1"/>
    </source>
</evidence>
<organism evidence="1 2">
    <name type="scientific">Acetobacter estunensis</name>
    <dbReference type="NCBI Taxonomy" id="104097"/>
    <lineage>
        <taxon>Bacteria</taxon>
        <taxon>Pseudomonadati</taxon>
        <taxon>Pseudomonadota</taxon>
        <taxon>Alphaproteobacteria</taxon>
        <taxon>Acetobacterales</taxon>
        <taxon>Acetobacteraceae</taxon>
        <taxon>Acetobacter</taxon>
    </lineage>
</organism>
<name>A0A967B9V9_9PROT</name>
<evidence type="ECO:0008006" key="3">
    <source>
        <dbReference type="Google" id="ProtNLM"/>
    </source>
</evidence>
<accession>A0A967B9V9</accession>
<dbReference type="EMBL" id="WOTH01000001">
    <property type="protein sequence ID" value="NHO52427.1"/>
    <property type="molecule type" value="Genomic_DNA"/>
</dbReference>
<reference evidence="1" key="1">
    <citation type="submission" date="2019-11" db="EMBL/GenBank/DDBJ databases">
        <title>Description of new Acetobacter species.</title>
        <authorList>
            <person name="Cleenwerck I."/>
            <person name="Sombolestani A.S."/>
        </authorList>
    </citation>
    <scope>NUCLEOTIDE SEQUENCE</scope>
    <source>
        <strain evidence="1">LMG 1626</strain>
    </source>
</reference>
<sequence>MESMSFQLDVPRASDAQLAALFHNIMVDDEIDLSVLCPDDVSPRCTEEELQACYRLCWQLLERGVDLNAFRRLIVRIALTRSPDAEERAAFKKVRARFKHMRFACSNFDRRHRYPRQLHFITSIMGFLQDAFKNGQQLRTVWLAVVLRLALTRGPFAMIRHRLAAFQPTTPDEFMTFQKAETGKLAAALEGEKPITGRQFHALRKIISRRTAFVDTLRVVRPSVKLNALSLYLATINGLMGDMHDELILKQVRGEWDYHEGLFVLPDEISSRLRMLVSRSV</sequence>
<protein>
    <recommendedName>
        <fullName evidence="3">CHAD domain-containing protein</fullName>
    </recommendedName>
</protein>
<comment type="caution">
    <text evidence="1">The sequence shown here is derived from an EMBL/GenBank/DDBJ whole genome shotgun (WGS) entry which is preliminary data.</text>
</comment>
<dbReference type="AlphaFoldDB" id="A0A967B9V9"/>
<proteinExistence type="predicted"/>
<gene>
    <name evidence="1" type="ORF">GOB87_00390</name>
</gene>
<evidence type="ECO:0000313" key="2">
    <source>
        <dbReference type="Proteomes" id="UP000597459"/>
    </source>
</evidence>
<keyword evidence="2" id="KW-1185">Reference proteome</keyword>